<evidence type="ECO:0000313" key="1">
    <source>
        <dbReference type="EMBL" id="WAJ31124.1"/>
    </source>
</evidence>
<evidence type="ECO:0000313" key="2">
    <source>
        <dbReference type="Proteomes" id="UP001163223"/>
    </source>
</evidence>
<dbReference type="EMBL" id="CP113520">
    <property type="protein sequence ID" value="WAJ31124.1"/>
    <property type="molecule type" value="Genomic_DNA"/>
</dbReference>
<accession>A0ACD4NW82</accession>
<organism evidence="1 2">
    <name type="scientific">Antarcticirhabdus aurantiaca</name>
    <dbReference type="NCBI Taxonomy" id="2606717"/>
    <lineage>
        <taxon>Bacteria</taxon>
        <taxon>Pseudomonadati</taxon>
        <taxon>Pseudomonadota</taxon>
        <taxon>Alphaproteobacteria</taxon>
        <taxon>Hyphomicrobiales</taxon>
        <taxon>Aurantimonadaceae</taxon>
        <taxon>Antarcticirhabdus</taxon>
    </lineage>
</organism>
<keyword evidence="1" id="KW-0808">Transferase</keyword>
<dbReference type="Proteomes" id="UP001163223">
    <property type="component" value="Chromosome"/>
</dbReference>
<keyword evidence="2" id="KW-1185">Reference proteome</keyword>
<gene>
    <name evidence="1" type="ORF">OXU80_13370</name>
</gene>
<sequence>MIGAAREREALAAFLLRLRSGGIADPRLFEALEAVPRRAFLPPDVPDPYVDHAFPIDCGETMPSALKAARLVHLLDLKPHHRVLEIGTGSGYVAALMSRLAVRVVSLDRYKRLLVAAEARLKDAKIANVHLLKEDGRNGYVAGGPYDRIVVHAALQAQPRPFLEQLNAQGMVLCAVGPGDGPQTLLRLQKIGSRFEREEVGTVRYQPIAFGTAAVL</sequence>
<dbReference type="EC" id="2.1.1.77" evidence="1"/>
<keyword evidence="1" id="KW-0489">Methyltransferase</keyword>
<name>A0ACD4NW82_9HYPH</name>
<proteinExistence type="predicted"/>
<reference evidence="1" key="1">
    <citation type="submission" date="2022-11" db="EMBL/GenBank/DDBJ databases">
        <title>beta-Carotene-producing bacterium, Jeongeuplla avenae sp. nov., alleviates the salt stress of Arabidopsis seedlings.</title>
        <authorList>
            <person name="Jiang L."/>
            <person name="Lee J."/>
        </authorList>
    </citation>
    <scope>NUCLEOTIDE SEQUENCE</scope>
    <source>
        <strain evidence="1">DY_R2A_6</strain>
    </source>
</reference>
<protein>
    <submittedName>
        <fullName evidence="1">Protein-L-isoaspartate(D-aspartate) O-methyltransferase</fullName>
        <ecNumber evidence="1">2.1.1.77</ecNumber>
    </submittedName>
</protein>